<keyword evidence="1" id="KW-0472">Membrane</keyword>
<feature type="transmembrane region" description="Helical" evidence="1">
    <location>
        <begin position="118"/>
        <end position="138"/>
    </location>
</feature>
<keyword evidence="4" id="KW-1185">Reference proteome</keyword>
<dbReference type="Pfam" id="PF07331">
    <property type="entry name" value="TctB"/>
    <property type="match status" value="1"/>
</dbReference>
<organism evidence="3 4">
    <name type="scientific">Natronospirillum operosum</name>
    <dbReference type="NCBI Taxonomy" id="2759953"/>
    <lineage>
        <taxon>Bacteria</taxon>
        <taxon>Pseudomonadati</taxon>
        <taxon>Pseudomonadota</taxon>
        <taxon>Gammaproteobacteria</taxon>
        <taxon>Oceanospirillales</taxon>
        <taxon>Natronospirillaceae</taxon>
        <taxon>Natronospirillum</taxon>
    </lineage>
</organism>
<dbReference type="AlphaFoldDB" id="A0A4Z0W9E9"/>
<dbReference type="EMBL" id="SRMF01000003">
    <property type="protein sequence ID" value="TGG93599.1"/>
    <property type="molecule type" value="Genomic_DNA"/>
</dbReference>
<evidence type="ECO:0000256" key="1">
    <source>
        <dbReference type="SAM" id="Phobius"/>
    </source>
</evidence>
<feature type="domain" description="DUF1468" evidence="2">
    <location>
        <begin position="11"/>
        <end position="141"/>
    </location>
</feature>
<name>A0A4Z0W9E9_9GAMM</name>
<evidence type="ECO:0000313" key="3">
    <source>
        <dbReference type="EMBL" id="TGG93599.1"/>
    </source>
</evidence>
<evidence type="ECO:0000259" key="2">
    <source>
        <dbReference type="Pfam" id="PF07331"/>
    </source>
</evidence>
<dbReference type="InterPro" id="IPR009936">
    <property type="entry name" value="DUF1468"/>
</dbReference>
<comment type="caution">
    <text evidence="3">The sequence shown here is derived from an EMBL/GenBank/DDBJ whole genome shotgun (WGS) entry which is preliminary data.</text>
</comment>
<sequence>MRSINQSDFTGGLVLTLLGAATTGYAWIELPIGTVRQMGPGFFPAAIGLLLFFIGVFIALGALKSSDRLPTFELRSALAVIAGLAGFALTIDRFGLVPAIFVLTLLSSFASQKLNWRVSLLISVILCVLAWAIFLQGFNMPIRLWRWPF</sequence>
<dbReference type="OrthoDB" id="5186924at2"/>
<accession>A0A4Z0W9E9</accession>
<dbReference type="RefSeq" id="WP_135483340.1">
    <property type="nucleotide sequence ID" value="NZ_SRMF01000003.1"/>
</dbReference>
<protein>
    <submittedName>
        <fullName evidence="3">Tripartite tricarboxylate transporter TctB family protein</fullName>
    </submittedName>
</protein>
<feature type="transmembrane region" description="Helical" evidence="1">
    <location>
        <begin position="75"/>
        <end position="106"/>
    </location>
</feature>
<evidence type="ECO:0000313" key="4">
    <source>
        <dbReference type="Proteomes" id="UP000297475"/>
    </source>
</evidence>
<reference evidence="3 4" key="1">
    <citation type="submission" date="2019-04" db="EMBL/GenBank/DDBJ databases">
        <title>Natronospirillum operosus gen. nov., sp. nov., a haloalkaliphilic satellite isolated from decaying biomass of laboratory culture of cyanobacterium Geitlerinema sp. and proposal of Natronospirillaceae fam. nov. and Saccharospirillaceae fam. nov.</title>
        <authorList>
            <person name="Kevbrin V."/>
            <person name="Boltyanskaya Y."/>
            <person name="Koziaeva V."/>
            <person name="Grouzdev D.S."/>
            <person name="Park M."/>
            <person name="Cho J."/>
        </authorList>
    </citation>
    <scope>NUCLEOTIDE SEQUENCE [LARGE SCALE GENOMIC DNA]</scope>
    <source>
        <strain evidence="3 4">G-116</strain>
    </source>
</reference>
<dbReference type="Proteomes" id="UP000297475">
    <property type="component" value="Unassembled WGS sequence"/>
</dbReference>
<gene>
    <name evidence="3" type="ORF">E4656_11205</name>
</gene>
<proteinExistence type="predicted"/>
<keyword evidence="1" id="KW-1133">Transmembrane helix</keyword>
<feature type="transmembrane region" description="Helical" evidence="1">
    <location>
        <begin position="42"/>
        <end position="63"/>
    </location>
</feature>
<keyword evidence="1" id="KW-0812">Transmembrane</keyword>